<reference evidence="1" key="1">
    <citation type="journal article" date="2021" name="Proc. Natl. Acad. Sci. U.S.A.">
        <title>A Catalog of Tens of Thousands of Viruses from Human Metagenomes Reveals Hidden Associations with Chronic Diseases.</title>
        <authorList>
            <person name="Tisza M.J."/>
            <person name="Buck C.B."/>
        </authorList>
    </citation>
    <scope>NUCLEOTIDE SEQUENCE</scope>
    <source>
        <strain evidence="1">Ct5jB2</strain>
    </source>
</reference>
<organism evidence="1">
    <name type="scientific">Siphoviridae sp. ct5jB2</name>
    <dbReference type="NCBI Taxonomy" id="2825337"/>
    <lineage>
        <taxon>Viruses</taxon>
        <taxon>Duplodnaviria</taxon>
        <taxon>Heunggongvirae</taxon>
        <taxon>Uroviricota</taxon>
        <taxon>Caudoviricetes</taxon>
    </lineage>
</organism>
<protein>
    <submittedName>
        <fullName evidence="1">Uncharacterized protein</fullName>
    </submittedName>
</protein>
<name>A0A8S5TTI8_9CAUD</name>
<proteinExistence type="predicted"/>
<dbReference type="EMBL" id="BK015927">
    <property type="protein sequence ID" value="DAF85479.1"/>
    <property type="molecule type" value="Genomic_DNA"/>
</dbReference>
<sequence>MMKGDKIKLKKKIGTFGHIGAICTVIDVSEDGIISFRYKNKYEGCISEDVCAEYFDEVHKWSEWRKKNGGNYFNSDGRFYAFVYEYRTDGKKIQVRSGKYKAEACCHKDDTYNEEIGLFLASNRLFIKILQDMVNSEIRQMKYDVVDELFRNVAKASAKLGVKFV</sequence>
<accession>A0A8S5TTI8</accession>
<evidence type="ECO:0000313" key="1">
    <source>
        <dbReference type="EMBL" id="DAF85479.1"/>
    </source>
</evidence>